<dbReference type="GO" id="GO:0022857">
    <property type="term" value="F:transmembrane transporter activity"/>
    <property type="evidence" value="ECO:0007669"/>
    <property type="project" value="TreeGrafter"/>
</dbReference>
<keyword evidence="2" id="KW-0547">Nucleotide-binding</keyword>
<keyword evidence="7" id="KW-1185">Reference proteome</keyword>
<comment type="caution">
    <text evidence="6">The sequence shown here is derived from an EMBL/GenBank/DDBJ whole genome shotgun (WGS) entry which is preliminary data.</text>
</comment>
<feature type="region of interest" description="Disordered" evidence="4">
    <location>
        <begin position="1"/>
        <end position="26"/>
    </location>
</feature>
<dbReference type="Pfam" id="PF00005">
    <property type="entry name" value="ABC_tran"/>
    <property type="match status" value="1"/>
</dbReference>
<dbReference type="SUPFAM" id="SSF52540">
    <property type="entry name" value="P-loop containing nucleoside triphosphate hydrolases"/>
    <property type="match status" value="1"/>
</dbReference>
<dbReference type="InterPro" id="IPR027417">
    <property type="entry name" value="P-loop_NTPase"/>
</dbReference>
<dbReference type="AlphaFoldDB" id="A0A540VAJ6"/>
<keyword evidence="3 6" id="KW-0067">ATP-binding</keyword>
<dbReference type="InParanoid" id="A0A540VAJ6"/>
<protein>
    <submittedName>
        <fullName evidence="6">ABC transporter ATP-binding protein</fullName>
    </submittedName>
</protein>
<dbReference type="GO" id="GO:0098796">
    <property type="term" value="C:membrane protein complex"/>
    <property type="evidence" value="ECO:0007669"/>
    <property type="project" value="UniProtKB-ARBA"/>
</dbReference>
<dbReference type="InterPro" id="IPR015854">
    <property type="entry name" value="ABC_transpr_LolD-like"/>
</dbReference>
<evidence type="ECO:0000313" key="7">
    <source>
        <dbReference type="Proteomes" id="UP000317371"/>
    </source>
</evidence>
<dbReference type="OrthoDB" id="9804270at2"/>
<dbReference type="InterPro" id="IPR003439">
    <property type="entry name" value="ABC_transporter-like_ATP-bd"/>
</dbReference>
<feature type="domain" description="ABC transporter" evidence="5">
    <location>
        <begin position="29"/>
        <end position="268"/>
    </location>
</feature>
<keyword evidence="1" id="KW-0813">Transport</keyword>
<feature type="region of interest" description="Disordered" evidence="4">
    <location>
        <begin position="248"/>
        <end position="271"/>
    </location>
</feature>
<reference evidence="6 7" key="1">
    <citation type="submission" date="2019-06" db="EMBL/GenBank/DDBJ databases">
        <title>Genome sequence of Litorilinea aerophila BAA-2444.</title>
        <authorList>
            <person name="Maclea K.S."/>
            <person name="Maurais E.G."/>
            <person name="Iannazzi L.C."/>
        </authorList>
    </citation>
    <scope>NUCLEOTIDE SEQUENCE [LARGE SCALE GENOMIC DNA]</scope>
    <source>
        <strain evidence="6 7">ATCC BAA-2444</strain>
    </source>
</reference>
<organism evidence="6 7">
    <name type="scientific">Litorilinea aerophila</name>
    <dbReference type="NCBI Taxonomy" id="1204385"/>
    <lineage>
        <taxon>Bacteria</taxon>
        <taxon>Bacillati</taxon>
        <taxon>Chloroflexota</taxon>
        <taxon>Caldilineae</taxon>
        <taxon>Caldilineales</taxon>
        <taxon>Caldilineaceae</taxon>
        <taxon>Litorilinea</taxon>
    </lineage>
</organism>
<dbReference type="CDD" id="cd03255">
    <property type="entry name" value="ABC_MJ0796_LolCDE_FtsE"/>
    <property type="match status" value="1"/>
</dbReference>
<proteinExistence type="predicted"/>
<dbReference type="Gene3D" id="3.40.50.300">
    <property type="entry name" value="P-loop containing nucleotide triphosphate hydrolases"/>
    <property type="match status" value="1"/>
</dbReference>
<evidence type="ECO:0000259" key="5">
    <source>
        <dbReference type="PROSITE" id="PS50893"/>
    </source>
</evidence>
<name>A0A540VAJ6_9CHLR</name>
<dbReference type="PANTHER" id="PTHR24220:SF86">
    <property type="entry name" value="ABC TRANSPORTER ABCH.1"/>
    <property type="match status" value="1"/>
</dbReference>
<evidence type="ECO:0000256" key="3">
    <source>
        <dbReference type="ARBA" id="ARBA00022840"/>
    </source>
</evidence>
<dbReference type="RefSeq" id="WP_141611924.1">
    <property type="nucleotide sequence ID" value="NZ_VIGC02000033.1"/>
</dbReference>
<dbReference type="Proteomes" id="UP000317371">
    <property type="component" value="Unassembled WGS sequence"/>
</dbReference>
<feature type="compositionally biased region" description="Basic and acidic residues" evidence="4">
    <location>
        <begin position="1"/>
        <end position="12"/>
    </location>
</feature>
<evidence type="ECO:0000256" key="1">
    <source>
        <dbReference type="ARBA" id="ARBA00022448"/>
    </source>
</evidence>
<dbReference type="PROSITE" id="PS50893">
    <property type="entry name" value="ABC_TRANSPORTER_2"/>
    <property type="match status" value="1"/>
</dbReference>
<dbReference type="GO" id="GO:0005524">
    <property type="term" value="F:ATP binding"/>
    <property type="evidence" value="ECO:0007669"/>
    <property type="project" value="UniProtKB-KW"/>
</dbReference>
<evidence type="ECO:0000256" key="2">
    <source>
        <dbReference type="ARBA" id="ARBA00022741"/>
    </source>
</evidence>
<dbReference type="SMART" id="SM00382">
    <property type="entry name" value="AAA"/>
    <property type="match status" value="1"/>
</dbReference>
<evidence type="ECO:0000256" key="4">
    <source>
        <dbReference type="SAM" id="MobiDB-lite"/>
    </source>
</evidence>
<sequence length="271" mass="29773">MNNRFQKPEKPGTRLRPSDGQPPQGSPLIRLEQVVKAYQTPVGEFVALRGIDLQIGEGEFVAVVGKSGSGKSTLINMITGIDRPTSGDIWVGGTHINDLSEGKMAEWRGRHIGIIFQFFQLLPMLSCVENVMLPMDFCNMFRPAERYDRAMYLLEQVDMADHAHKLPSEVSGGQQQRVAIARALANDPPLLVADEPTGNLDSKTADSVFQLFTRLVAERKTILMVTHDEDLARRVTRTITIADGAILHEAGPQAPSTDGQPDPAIPQLRPA</sequence>
<dbReference type="InterPro" id="IPR017871">
    <property type="entry name" value="ABC_transporter-like_CS"/>
</dbReference>
<dbReference type="GO" id="GO:0005886">
    <property type="term" value="C:plasma membrane"/>
    <property type="evidence" value="ECO:0007669"/>
    <property type="project" value="TreeGrafter"/>
</dbReference>
<evidence type="ECO:0000313" key="6">
    <source>
        <dbReference type="EMBL" id="TQE93784.1"/>
    </source>
</evidence>
<dbReference type="GO" id="GO:0016887">
    <property type="term" value="F:ATP hydrolysis activity"/>
    <property type="evidence" value="ECO:0007669"/>
    <property type="project" value="InterPro"/>
</dbReference>
<dbReference type="PROSITE" id="PS00211">
    <property type="entry name" value="ABC_TRANSPORTER_1"/>
    <property type="match status" value="1"/>
</dbReference>
<dbReference type="EMBL" id="VIGC01000033">
    <property type="protein sequence ID" value="TQE93784.1"/>
    <property type="molecule type" value="Genomic_DNA"/>
</dbReference>
<gene>
    <name evidence="6" type="ORF">FKZ61_19945</name>
</gene>
<dbReference type="PANTHER" id="PTHR24220">
    <property type="entry name" value="IMPORT ATP-BINDING PROTEIN"/>
    <property type="match status" value="1"/>
</dbReference>
<dbReference type="FunFam" id="3.40.50.300:FF:000032">
    <property type="entry name" value="Export ABC transporter ATP-binding protein"/>
    <property type="match status" value="1"/>
</dbReference>
<dbReference type="InterPro" id="IPR003593">
    <property type="entry name" value="AAA+_ATPase"/>
</dbReference>
<dbReference type="InterPro" id="IPR017911">
    <property type="entry name" value="MacB-like_ATP-bd"/>
</dbReference>
<accession>A0A540VAJ6</accession>